<dbReference type="SMART" id="SM00880">
    <property type="entry name" value="CHAD"/>
    <property type="match status" value="1"/>
</dbReference>
<dbReference type="PANTHER" id="PTHR39339">
    <property type="entry name" value="SLR1444 PROTEIN"/>
    <property type="match status" value="1"/>
</dbReference>
<dbReference type="RefSeq" id="WP_183901988.1">
    <property type="nucleotide sequence ID" value="NZ_JACIDW010000018.1"/>
</dbReference>
<protein>
    <submittedName>
        <fullName evidence="2">CHAD domain-containing protein</fullName>
    </submittedName>
</protein>
<gene>
    <name evidence="2" type="ORF">GGQ67_004193</name>
</gene>
<proteinExistence type="predicted"/>
<reference evidence="2 3" key="1">
    <citation type="submission" date="2020-08" db="EMBL/GenBank/DDBJ databases">
        <title>Genomic Encyclopedia of Type Strains, Phase IV (KMG-IV): sequencing the most valuable type-strain genomes for metagenomic binning, comparative biology and taxonomic classification.</title>
        <authorList>
            <person name="Goeker M."/>
        </authorList>
    </citation>
    <scope>NUCLEOTIDE SEQUENCE [LARGE SCALE GENOMIC DNA]</scope>
    <source>
        <strain evidence="2 3">DSM 26575</strain>
    </source>
</reference>
<evidence type="ECO:0000259" key="1">
    <source>
        <dbReference type="PROSITE" id="PS51708"/>
    </source>
</evidence>
<dbReference type="InterPro" id="IPR007899">
    <property type="entry name" value="CHAD_dom"/>
</dbReference>
<comment type="caution">
    <text evidence="2">The sequence shown here is derived from an EMBL/GenBank/DDBJ whole genome shotgun (WGS) entry which is preliminary data.</text>
</comment>
<dbReference type="Proteomes" id="UP000582090">
    <property type="component" value="Unassembled WGS sequence"/>
</dbReference>
<dbReference type="Pfam" id="PF05235">
    <property type="entry name" value="CHAD"/>
    <property type="match status" value="1"/>
</dbReference>
<sequence length="302" mass="34365">MPFSIRPDRSFKSQFRKLARRQLRHAIDVLETRPEGTDHAIHEARKRLKRVRSLYRLVASAVPKFSARENIRLRGIARSLSSLRDAAALVETATYLHERARDSDEAEALGRIVTALSARRDRLIAARRDPEKVVSDTISALKRAIAALDDVSLKGGHRRHGRLLAHGWDTTVRKARKALAACEGHVSAEAFHTLRKRTQDYRAYHKLLNPLWPTAMNAKYEAASALVDMLGRINDLELLCELVETEHHHFENADDLAHLLYAIIFHQQQGRHDALDRAERIFGDDADDEAMRIEMLWIAFGG</sequence>
<dbReference type="PANTHER" id="PTHR39339:SF1">
    <property type="entry name" value="CHAD DOMAIN-CONTAINING PROTEIN"/>
    <property type="match status" value="1"/>
</dbReference>
<dbReference type="AlphaFoldDB" id="A0A7W6GEB2"/>
<dbReference type="EMBL" id="JACIDW010000018">
    <property type="protein sequence ID" value="MBB3966506.1"/>
    <property type="molecule type" value="Genomic_DNA"/>
</dbReference>
<dbReference type="PROSITE" id="PS51708">
    <property type="entry name" value="CHAD"/>
    <property type="match status" value="1"/>
</dbReference>
<accession>A0A7W6GEB2</accession>
<dbReference type="InterPro" id="IPR038186">
    <property type="entry name" value="CHAD_dom_sf"/>
</dbReference>
<evidence type="ECO:0000313" key="3">
    <source>
        <dbReference type="Proteomes" id="UP000582090"/>
    </source>
</evidence>
<evidence type="ECO:0000313" key="2">
    <source>
        <dbReference type="EMBL" id="MBB3966506.1"/>
    </source>
</evidence>
<organism evidence="2 3">
    <name type="scientific">Rhizobium metallidurans</name>
    <dbReference type="NCBI Taxonomy" id="1265931"/>
    <lineage>
        <taxon>Bacteria</taxon>
        <taxon>Pseudomonadati</taxon>
        <taxon>Pseudomonadota</taxon>
        <taxon>Alphaproteobacteria</taxon>
        <taxon>Hyphomicrobiales</taxon>
        <taxon>Rhizobiaceae</taxon>
        <taxon>Rhizobium/Agrobacterium group</taxon>
        <taxon>Rhizobium</taxon>
    </lineage>
</organism>
<name>A0A7W6GEB2_9HYPH</name>
<dbReference type="Gene3D" id="1.40.20.10">
    <property type="entry name" value="CHAD domain"/>
    <property type="match status" value="1"/>
</dbReference>
<feature type="domain" description="CHAD" evidence="1">
    <location>
        <begin position="8"/>
        <end position="287"/>
    </location>
</feature>
<keyword evidence="3" id="KW-1185">Reference proteome</keyword>